<dbReference type="Pfam" id="PF00173">
    <property type="entry name" value="Cyt-b5"/>
    <property type="match status" value="1"/>
</dbReference>
<dbReference type="KEGG" id="tpal:117640797"/>
<dbReference type="InterPro" id="IPR036374">
    <property type="entry name" value="OxRdtase_Mopterin-bd_sf"/>
</dbReference>
<dbReference type="GO" id="GO:0020037">
    <property type="term" value="F:heme binding"/>
    <property type="evidence" value="ECO:0007669"/>
    <property type="project" value="TreeGrafter"/>
</dbReference>
<evidence type="ECO:0000256" key="12">
    <source>
        <dbReference type="ARBA" id="ARBA00023128"/>
    </source>
</evidence>
<dbReference type="UniPathway" id="UPA00096"/>
<evidence type="ECO:0000313" key="16">
    <source>
        <dbReference type="Proteomes" id="UP000515158"/>
    </source>
</evidence>
<evidence type="ECO:0000259" key="15">
    <source>
        <dbReference type="PROSITE" id="PS50255"/>
    </source>
</evidence>
<evidence type="ECO:0000256" key="13">
    <source>
        <dbReference type="ARBA" id="ARBA00070338"/>
    </source>
</evidence>
<feature type="region of interest" description="Disordered" evidence="14">
    <location>
        <begin position="187"/>
        <end position="219"/>
    </location>
</feature>
<dbReference type="Gene3D" id="3.10.120.10">
    <property type="entry name" value="Cytochrome b5-like heme/steroid binding domain"/>
    <property type="match status" value="1"/>
</dbReference>
<keyword evidence="8" id="KW-0349">Heme</keyword>
<dbReference type="GeneID" id="117640797"/>
<evidence type="ECO:0000256" key="11">
    <source>
        <dbReference type="ARBA" id="ARBA00023004"/>
    </source>
</evidence>
<dbReference type="PANTHER" id="PTHR19372:SF7">
    <property type="entry name" value="SULFITE OXIDASE, MITOCHONDRIAL"/>
    <property type="match status" value="1"/>
</dbReference>
<evidence type="ECO:0000256" key="14">
    <source>
        <dbReference type="SAM" id="MobiDB-lite"/>
    </source>
</evidence>
<keyword evidence="16" id="KW-1185">Reference proteome</keyword>
<dbReference type="FunFam" id="2.60.40.650:FF:000002">
    <property type="entry name" value="sulfite oxidase"/>
    <property type="match status" value="1"/>
</dbReference>
<dbReference type="EC" id="1.8.3.1" evidence="6"/>
<evidence type="ECO:0000256" key="8">
    <source>
        <dbReference type="ARBA" id="ARBA00022617"/>
    </source>
</evidence>
<evidence type="ECO:0000256" key="3">
    <source>
        <dbReference type="ARBA" id="ARBA00004569"/>
    </source>
</evidence>
<dbReference type="PRINTS" id="PR00407">
    <property type="entry name" value="EUMOPTERIN"/>
</dbReference>
<evidence type="ECO:0000256" key="10">
    <source>
        <dbReference type="ARBA" id="ARBA00023002"/>
    </source>
</evidence>
<evidence type="ECO:0000256" key="9">
    <source>
        <dbReference type="ARBA" id="ARBA00022723"/>
    </source>
</evidence>
<organism evidence="17">
    <name type="scientific">Thrips palmi</name>
    <name type="common">Melon thrips</name>
    <dbReference type="NCBI Taxonomy" id="161013"/>
    <lineage>
        <taxon>Eukaryota</taxon>
        <taxon>Metazoa</taxon>
        <taxon>Ecdysozoa</taxon>
        <taxon>Arthropoda</taxon>
        <taxon>Hexapoda</taxon>
        <taxon>Insecta</taxon>
        <taxon>Pterygota</taxon>
        <taxon>Neoptera</taxon>
        <taxon>Paraneoptera</taxon>
        <taxon>Thysanoptera</taxon>
        <taxon>Terebrantia</taxon>
        <taxon>Thripoidea</taxon>
        <taxon>Thripidae</taxon>
        <taxon>Thrips</taxon>
    </lineage>
</organism>
<keyword evidence="12" id="KW-0496">Mitochondrion</keyword>
<comment type="subcellular location">
    <subcellularLocation>
        <location evidence="3">Mitochondrion intermembrane space</location>
    </subcellularLocation>
</comment>
<dbReference type="Pfam" id="PF00174">
    <property type="entry name" value="Oxidored_molyb"/>
    <property type="match status" value="1"/>
</dbReference>
<dbReference type="FunFam" id="3.10.120.10:FF:000007">
    <property type="entry name" value="Sulfite oxidase, mitochondrial"/>
    <property type="match status" value="1"/>
</dbReference>
<dbReference type="SUPFAM" id="SSF56524">
    <property type="entry name" value="Oxidoreductase molybdopterin-binding domain"/>
    <property type="match status" value="1"/>
</dbReference>
<dbReference type="AlphaFoldDB" id="A0A6P8YBE3"/>
<dbReference type="FunFam" id="3.90.420.10:FF:000002">
    <property type="entry name" value="sulfite oxidase, mitochondrial"/>
    <property type="match status" value="1"/>
</dbReference>
<dbReference type="InterPro" id="IPR000572">
    <property type="entry name" value="OxRdtase_Mopterin-bd_dom"/>
</dbReference>
<dbReference type="InParanoid" id="A0A6P8YBE3"/>
<dbReference type="InterPro" id="IPR014756">
    <property type="entry name" value="Ig_E-set"/>
</dbReference>
<gene>
    <name evidence="17" type="primary">LOC117640797</name>
</gene>
<dbReference type="GO" id="GO:0043546">
    <property type="term" value="F:molybdopterin cofactor binding"/>
    <property type="evidence" value="ECO:0007669"/>
    <property type="project" value="TreeGrafter"/>
</dbReference>
<dbReference type="SUPFAM" id="SSF55856">
    <property type="entry name" value="Cytochrome b5-like heme/steroid binding domain"/>
    <property type="match status" value="1"/>
</dbReference>
<comment type="pathway">
    <text evidence="5">Energy metabolism; sulfur metabolism.</text>
</comment>
<dbReference type="FunCoup" id="A0A6P8YBE3">
    <property type="interactions" value="1113"/>
</dbReference>
<evidence type="ECO:0000313" key="17">
    <source>
        <dbReference type="RefSeq" id="XP_034233556.1"/>
    </source>
</evidence>
<comment type="pathway">
    <text evidence="4">Sulfur metabolism.</text>
</comment>
<dbReference type="Proteomes" id="UP000515158">
    <property type="component" value="Unplaced"/>
</dbReference>
<keyword evidence="7" id="KW-0500">Molybdenum</keyword>
<dbReference type="PRINTS" id="PR00363">
    <property type="entry name" value="CYTOCHROMEB5"/>
</dbReference>
<dbReference type="InterPro" id="IPR005066">
    <property type="entry name" value="MoCF_OxRdtse_dimer"/>
</dbReference>
<dbReference type="InterPro" id="IPR001199">
    <property type="entry name" value="Cyt_B5-like_heme/steroid-bd"/>
</dbReference>
<evidence type="ECO:0000256" key="5">
    <source>
        <dbReference type="ARBA" id="ARBA00004971"/>
    </source>
</evidence>
<dbReference type="InterPro" id="IPR008335">
    <property type="entry name" value="Mopterin_OxRdtase_euk"/>
</dbReference>
<dbReference type="GO" id="GO:0008482">
    <property type="term" value="F:sulfite oxidase activity"/>
    <property type="evidence" value="ECO:0007669"/>
    <property type="project" value="UniProtKB-EC"/>
</dbReference>
<dbReference type="Gene3D" id="2.60.40.650">
    <property type="match status" value="1"/>
</dbReference>
<evidence type="ECO:0000256" key="4">
    <source>
        <dbReference type="ARBA" id="ARBA00004678"/>
    </source>
</evidence>
<dbReference type="PANTHER" id="PTHR19372">
    <property type="entry name" value="SULFITE REDUCTASE"/>
    <property type="match status" value="1"/>
</dbReference>
<keyword evidence="11" id="KW-0408">Iron</keyword>
<dbReference type="GO" id="GO:0006790">
    <property type="term" value="P:sulfur compound metabolic process"/>
    <property type="evidence" value="ECO:0007669"/>
    <property type="project" value="UniProtKB-UniPathway"/>
</dbReference>
<proteinExistence type="predicted"/>
<dbReference type="CTD" id="32878"/>
<dbReference type="Gene3D" id="3.90.420.10">
    <property type="entry name" value="Oxidoreductase, molybdopterin-binding domain"/>
    <property type="match status" value="1"/>
</dbReference>
<dbReference type="RefSeq" id="XP_034233556.1">
    <property type="nucleotide sequence ID" value="XM_034377665.1"/>
</dbReference>
<evidence type="ECO:0000256" key="6">
    <source>
        <dbReference type="ARBA" id="ARBA00012505"/>
    </source>
</evidence>
<comment type="cofactor">
    <cofactor evidence="1">
        <name>Mo-molybdopterin</name>
        <dbReference type="ChEBI" id="CHEBI:71302"/>
    </cofactor>
</comment>
<protein>
    <recommendedName>
        <fullName evidence="13">Sulfite oxidase</fullName>
        <ecNumber evidence="6">1.8.3.1</ecNumber>
    </recommendedName>
</protein>
<evidence type="ECO:0000256" key="2">
    <source>
        <dbReference type="ARBA" id="ARBA00001970"/>
    </source>
</evidence>
<keyword evidence="9" id="KW-0479">Metal-binding</keyword>
<evidence type="ECO:0000256" key="1">
    <source>
        <dbReference type="ARBA" id="ARBA00001924"/>
    </source>
</evidence>
<comment type="cofactor">
    <cofactor evidence="2">
        <name>heme b</name>
        <dbReference type="ChEBI" id="CHEBI:60344"/>
    </cofactor>
</comment>
<dbReference type="SMART" id="SM01117">
    <property type="entry name" value="Cyt-b5"/>
    <property type="match status" value="1"/>
</dbReference>
<name>A0A6P8YBE3_THRPL</name>
<reference evidence="17" key="1">
    <citation type="submission" date="2025-08" db="UniProtKB">
        <authorList>
            <consortium name="RefSeq"/>
        </authorList>
    </citation>
    <scope>IDENTIFICATION</scope>
    <source>
        <tissue evidence="17">Total insect</tissue>
    </source>
</reference>
<dbReference type="OrthoDB" id="10051395at2759"/>
<sequence>MTLRGIGPSTFKRARSSSIWQLPFSISTGFHEPLRVTRAYSSHHKEHTQDGYDSNKAALAAGVGAAFVAGSLFYSFYTDKNQHVLQAKSDPSKKSPVETRPDLPVYTLDEVMQHTSKEKRIWVTYGQGVYDITEFVPQHPGGSEKISMAAGTSIEPFWMLYGVHKSPNVLAILEKYRIGNLSAEEASEATANMEDPYAKDPRRHPALKPSSTKPFNAEPPPSILADSFITPVDLFYVRNHLPVPDITEKDYNLEINFKGKDYTFSLNDLKKKFEKVTITAAVMCAGNRRGEMTQIKPVKGLNWGHAVIGNATWSGPRLSDVLKYIGVKEEDPAIQHIQFEGLDTDVANVPYGASIPFEKAIDPKGDVILAYEMNGEPLPRDHGYPVRAVVPGVVGARNVKWLGRIVVSDVESDSHWQQNDYKGFNPSVDWDTVDFKKSPAIQELPVISAICSPDSGSVIKLNPNNSISLKGYAWSGGGRKIVRVDVTADSGKTWYSADITDQDTRKEPRHWGWSLWSIDVPVPKGTSEVELWAKAVDSSYNTQPETFANIWNLRGVLSNAYHRVKVKVAA</sequence>
<accession>A0A6P8YBE3</accession>
<dbReference type="GO" id="GO:0030151">
    <property type="term" value="F:molybdenum ion binding"/>
    <property type="evidence" value="ECO:0007669"/>
    <property type="project" value="InterPro"/>
</dbReference>
<dbReference type="InterPro" id="IPR036400">
    <property type="entry name" value="Cyt_B5-like_heme/steroid_sf"/>
</dbReference>
<keyword evidence="10" id="KW-0560">Oxidoreductase</keyword>
<dbReference type="CDD" id="cd02111">
    <property type="entry name" value="eukary_SO_Moco"/>
    <property type="match status" value="1"/>
</dbReference>
<dbReference type="SUPFAM" id="SSF81296">
    <property type="entry name" value="E set domains"/>
    <property type="match status" value="1"/>
</dbReference>
<dbReference type="Pfam" id="PF03404">
    <property type="entry name" value="Mo-co_dimer"/>
    <property type="match status" value="1"/>
</dbReference>
<feature type="domain" description="Cytochrome b5 heme-binding" evidence="15">
    <location>
        <begin position="103"/>
        <end position="182"/>
    </location>
</feature>
<dbReference type="PROSITE" id="PS50255">
    <property type="entry name" value="CYTOCHROME_B5_2"/>
    <property type="match status" value="1"/>
</dbReference>
<dbReference type="GO" id="GO:0005758">
    <property type="term" value="C:mitochondrial intermembrane space"/>
    <property type="evidence" value="ECO:0007669"/>
    <property type="project" value="UniProtKB-SubCell"/>
</dbReference>
<evidence type="ECO:0000256" key="7">
    <source>
        <dbReference type="ARBA" id="ARBA00022505"/>
    </source>
</evidence>